<evidence type="ECO:0000256" key="1">
    <source>
        <dbReference type="ARBA" id="ARBA00022741"/>
    </source>
</evidence>
<gene>
    <name evidence="8" type="primary">algB</name>
    <name evidence="8" type="ORF">PITCH_A1740013</name>
</gene>
<dbReference type="PROSITE" id="PS50110">
    <property type="entry name" value="RESPONSE_REGULATORY"/>
    <property type="match status" value="1"/>
</dbReference>
<dbReference type="PANTHER" id="PTHR32071:SF113">
    <property type="entry name" value="ALGINATE BIOSYNTHESIS TRANSCRIPTIONAL REGULATORY PROTEIN ALGB"/>
    <property type="match status" value="1"/>
</dbReference>
<feature type="domain" description="Sigma-54 factor interaction" evidence="6">
    <location>
        <begin position="151"/>
        <end position="380"/>
    </location>
</feature>
<evidence type="ECO:0000256" key="3">
    <source>
        <dbReference type="ARBA" id="ARBA00023015"/>
    </source>
</evidence>
<keyword evidence="5" id="KW-0597">Phosphoprotein</keyword>
<dbReference type="Pfam" id="PF00072">
    <property type="entry name" value="Response_reg"/>
    <property type="match status" value="1"/>
</dbReference>
<dbReference type="Gene3D" id="3.40.50.300">
    <property type="entry name" value="P-loop containing nucleotide triphosphate hydrolases"/>
    <property type="match status" value="1"/>
</dbReference>
<dbReference type="InterPro" id="IPR002078">
    <property type="entry name" value="Sigma_54_int"/>
</dbReference>
<dbReference type="InterPro" id="IPR001789">
    <property type="entry name" value="Sig_transdc_resp-reg_receiver"/>
</dbReference>
<evidence type="ECO:0000256" key="2">
    <source>
        <dbReference type="ARBA" id="ARBA00022840"/>
    </source>
</evidence>
<dbReference type="InterPro" id="IPR002197">
    <property type="entry name" value="HTH_Fis"/>
</dbReference>
<dbReference type="Gene3D" id="1.10.8.60">
    <property type="match status" value="1"/>
</dbReference>
<dbReference type="Pfam" id="PF25601">
    <property type="entry name" value="AAA_lid_14"/>
    <property type="match status" value="1"/>
</dbReference>
<dbReference type="InterPro" id="IPR009057">
    <property type="entry name" value="Homeodomain-like_sf"/>
</dbReference>
<dbReference type="InterPro" id="IPR025944">
    <property type="entry name" value="Sigma_54_int_dom_CS"/>
</dbReference>
<name>A0A445MUL4_9BACT</name>
<dbReference type="Gene3D" id="3.40.50.2300">
    <property type="match status" value="1"/>
</dbReference>
<feature type="modified residue" description="4-aspartylphosphate" evidence="5">
    <location>
        <position position="61"/>
    </location>
</feature>
<dbReference type="CDD" id="cd00009">
    <property type="entry name" value="AAA"/>
    <property type="match status" value="1"/>
</dbReference>
<dbReference type="SUPFAM" id="SSF52540">
    <property type="entry name" value="P-loop containing nucleoside triphosphate hydrolases"/>
    <property type="match status" value="1"/>
</dbReference>
<evidence type="ECO:0000256" key="4">
    <source>
        <dbReference type="ARBA" id="ARBA00023163"/>
    </source>
</evidence>
<sequence length="452" mass="50065">MINSENKSAGLSILIVDDEANIRKTLSVCLESRGHRATSVSNGKDARAEAERQVFDMVFLDLRLGTENGLDLIPSLLGACPWLKIVVITAYASIDTAVEAMRRGATDYIPKPFTPGQVELVIERAETVRGMEQRIAALKEDIERLHPEVSFSSRYPEMQRAMELARQVAASEAVILLRGPSGTGKTVLARAIHGWSRRAAKPLGIISCPTLSPQLLESELFGHVKGAFTGALRDNPGRVAACEGGTLLLDEIGDLPPAIQPKLLRFIQDREYERVGDQQTRKADVRIITATNTDLDKAVKEGRFREDLYYRLNVIQIDLPPLADRPDDVETLAKNMLGFFGAQNHKVFRGMSEEAVSALRNYAWPGNVRELRNVIERAAILCMTDVVGIEHLPASIALRTPPVQLGDHTSLEVIEENHIRRIIASTRSLQEAADILGIDQATLWRKRKQYGI</sequence>
<dbReference type="Gene3D" id="1.10.10.60">
    <property type="entry name" value="Homeodomain-like"/>
    <property type="match status" value="1"/>
</dbReference>
<dbReference type="Pfam" id="PF00158">
    <property type="entry name" value="Sigma54_activat"/>
    <property type="match status" value="1"/>
</dbReference>
<dbReference type="InterPro" id="IPR003593">
    <property type="entry name" value="AAA+_ATPase"/>
</dbReference>
<dbReference type="GO" id="GO:0005524">
    <property type="term" value="F:ATP binding"/>
    <property type="evidence" value="ECO:0007669"/>
    <property type="project" value="UniProtKB-KW"/>
</dbReference>
<dbReference type="SUPFAM" id="SSF52172">
    <property type="entry name" value="CheY-like"/>
    <property type="match status" value="1"/>
</dbReference>
<keyword evidence="2" id="KW-0067">ATP-binding</keyword>
<dbReference type="FunFam" id="3.40.50.300:FF:000006">
    <property type="entry name" value="DNA-binding transcriptional regulator NtrC"/>
    <property type="match status" value="1"/>
</dbReference>
<dbReference type="InterPro" id="IPR011006">
    <property type="entry name" value="CheY-like_superfamily"/>
</dbReference>
<keyword evidence="4" id="KW-0804">Transcription</keyword>
<accession>A0A445MUL4</accession>
<dbReference type="EMBL" id="OJIN01000084">
    <property type="protein sequence ID" value="SPD73204.1"/>
    <property type="molecule type" value="Genomic_DNA"/>
</dbReference>
<feature type="domain" description="Response regulatory" evidence="7">
    <location>
        <begin position="12"/>
        <end position="126"/>
    </location>
</feature>
<dbReference type="SMART" id="SM00448">
    <property type="entry name" value="REC"/>
    <property type="match status" value="1"/>
</dbReference>
<dbReference type="PROSITE" id="PS50045">
    <property type="entry name" value="SIGMA54_INTERACT_4"/>
    <property type="match status" value="1"/>
</dbReference>
<evidence type="ECO:0000256" key="5">
    <source>
        <dbReference type="PROSITE-ProRule" id="PRU00169"/>
    </source>
</evidence>
<dbReference type="PROSITE" id="PS00688">
    <property type="entry name" value="SIGMA54_INTERACT_3"/>
    <property type="match status" value="1"/>
</dbReference>
<reference evidence="8" key="1">
    <citation type="submission" date="2018-01" db="EMBL/GenBank/DDBJ databases">
        <authorList>
            <person name="Regsiter A."/>
            <person name="William W."/>
        </authorList>
    </citation>
    <scope>NUCLEOTIDE SEQUENCE</scope>
    <source>
        <strain evidence="8">TRIP AH-1</strain>
    </source>
</reference>
<dbReference type="GO" id="GO:0000160">
    <property type="term" value="P:phosphorelay signal transduction system"/>
    <property type="evidence" value="ECO:0007669"/>
    <property type="project" value="InterPro"/>
</dbReference>
<dbReference type="GO" id="GO:0006355">
    <property type="term" value="P:regulation of DNA-templated transcription"/>
    <property type="evidence" value="ECO:0007669"/>
    <property type="project" value="InterPro"/>
</dbReference>
<dbReference type="PANTHER" id="PTHR32071">
    <property type="entry name" value="TRANSCRIPTIONAL REGULATORY PROTEIN"/>
    <property type="match status" value="1"/>
</dbReference>
<evidence type="ECO:0000259" key="6">
    <source>
        <dbReference type="PROSITE" id="PS50045"/>
    </source>
</evidence>
<dbReference type="GO" id="GO:0043565">
    <property type="term" value="F:sequence-specific DNA binding"/>
    <property type="evidence" value="ECO:0007669"/>
    <property type="project" value="InterPro"/>
</dbReference>
<dbReference type="AlphaFoldDB" id="A0A445MUL4"/>
<dbReference type="InterPro" id="IPR027417">
    <property type="entry name" value="P-loop_NTPase"/>
</dbReference>
<dbReference type="SMART" id="SM00382">
    <property type="entry name" value="AAA"/>
    <property type="match status" value="1"/>
</dbReference>
<dbReference type="InterPro" id="IPR058031">
    <property type="entry name" value="AAA_lid_NorR"/>
</dbReference>
<dbReference type="SUPFAM" id="SSF46689">
    <property type="entry name" value="Homeodomain-like"/>
    <property type="match status" value="1"/>
</dbReference>
<keyword evidence="1" id="KW-0547">Nucleotide-binding</keyword>
<dbReference type="Pfam" id="PF02954">
    <property type="entry name" value="HTH_8"/>
    <property type="match status" value="1"/>
</dbReference>
<evidence type="ECO:0000313" key="8">
    <source>
        <dbReference type="EMBL" id="SPD73204.1"/>
    </source>
</evidence>
<protein>
    <submittedName>
        <fullName evidence="8">Alginate biosynthesis transcriptional regulatory protein AlgB</fullName>
    </submittedName>
</protein>
<proteinExistence type="predicted"/>
<keyword evidence="3" id="KW-0805">Transcription regulation</keyword>
<organism evidence="8">
    <name type="scientific">uncultured Desulfobacterium sp</name>
    <dbReference type="NCBI Taxonomy" id="201089"/>
    <lineage>
        <taxon>Bacteria</taxon>
        <taxon>Pseudomonadati</taxon>
        <taxon>Thermodesulfobacteriota</taxon>
        <taxon>Desulfobacteria</taxon>
        <taxon>Desulfobacterales</taxon>
        <taxon>Desulfobacteriaceae</taxon>
        <taxon>Desulfobacterium</taxon>
        <taxon>environmental samples</taxon>
    </lineage>
</organism>
<evidence type="ECO:0000259" key="7">
    <source>
        <dbReference type="PROSITE" id="PS50110"/>
    </source>
</evidence>